<evidence type="ECO:0000313" key="6">
    <source>
        <dbReference type="EMBL" id="GAA2595420.1"/>
    </source>
</evidence>
<gene>
    <name evidence="6" type="ORF">GCM10009863_05730</name>
</gene>
<dbReference type="PANTHER" id="PTHR46796">
    <property type="entry name" value="HTH-TYPE TRANSCRIPTIONAL ACTIVATOR RHAS-RELATED"/>
    <property type="match status" value="1"/>
</dbReference>
<keyword evidence="2" id="KW-0238">DNA-binding</keyword>
<evidence type="ECO:0000256" key="2">
    <source>
        <dbReference type="ARBA" id="ARBA00023125"/>
    </source>
</evidence>
<dbReference type="EMBL" id="BAAARJ010000002">
    <property type="protein sequence ID" value="GAA2595420.1"/>
    <property type="molecule type" value="Genomic_DNA"/>
</dbReference>
<dbReference type="SMART" id="SM00342">
    <property type="entry name" value="HTH_ARAC"/>
    <property type="match status" value="1"/>
</dbReference>
<keyword evidence="1" id="KW-0805">Transcription regulation</keyword>
<keyword evidence="7" id="KW-1185">Reference proteome</keyword>
<dbReference type="Pfam" id="PF02311">
    <property type="entry name" value="AraC_binding"/>
    <property type="match status" value="1"/>
</dbReference>
<dbReference type="Pfam" id="PF12833">
    <property type="entry name" value="HTH_18"/>
    <property type="match status" value="1"/>
</dbReference>
<dbReference type="InterPro" id="IPR037923">
    <property type="entry name" value="HTH-like"/>
</dbReference>
<protein>
    <submittedName>
        <fullName evidence="6">AraC family transcriptional regulator</fullName>
    </submittedName>
</protein>
<dbReference type="PROSITE" id="PS01124">
    <property type="entry name" value="HTH_ARAC_FAMILY_2"/>
    <property type="match status" value="1"/>
</dbReference>
<sequence length="298" mass="32207">MPEAEWTRATVGGQGGEAADGSADGSADGDWVRYWRDPDRPMEAMRAHFTGHVFHRHSHDAYSFAVTETGAQRFRCRGGDHTSAEGMVMAFNPDDPHDGESAVADGFTYRIVHLGPGLVRSVLTDAAGRDAPMPLFPHPVRVDPVLRNALLRLHAALVGGAAAGALARDEWLTETVLAMVRRGARTPVRPAAARAGSASVRRARELLEADWAVEIPADRLAEAAGCSRFALYRAFRAEVGMPPSDFQRQLRLRAARRMIAAGGTPAEAAAVCGFADQSHMHRWFVRSYGITPGAYARA</sequence>
<name>A0ABN3PQ49_9ACTN</name>
<evidence type="ECO:0000313" key="7">
    <source>
        <dbReference type="Proteomes" id="UP001501447"/>
    </source>
</evidence>
<feature type="region of interest" description="Disordered" evidence="4">
    <location>
        <begin position="1"/>
        <end position="29"/>
    </location>
</feature>
<dbReference type="InterPro" id="IPR018060">
    <property type="entry name" value="HTH_AraC"/>
</dbReference>
<proteinExistence type="predicted"/>
<dbReference type="InterPro" id="IPR003313">
    <property type="entry name" value="AraC-bd"/>
</dbReference>
<evidence type="ECO:0000256" key="3">
    <source>
        <dbReference type="ARBA" id="ARBA00023163"/>
    </source>
</evidence>
<evidence type="ECO:0000256" key="1">
    <source>
        <dbReference type="ARBA" id="ARBA00023015"/>
    </source>
</evidence>
<dbReference type="Gene3D" id="1.10.10.60">
    <property type="entry name" value="Homeodomain-like"/>
    <property type="match status" value="1"/>
</dbReference>
<keyword evidence="3" id="KW-0804">Transcription</keyword>
<organism evidence="6 7">
    <name type="scientific">Streptomyces axinellae</name>
    <dbReference type="NCBI Taxonomy" id="552788"/>
    <lineage>
        <taxon>Bacteria</taxon>
        <taxon>Bacillati</taxon>
        <taxon>Actinomycetota</taxon>
        <taxon>Actinomycetes</taxon>
        <taxon>Kitasatosporales</taxon>
        <taxon>Streptomycetaceae</taxon>
        <taxon>Streptomyces</taxon>
    </lineage>
</organism>
<dbReference type="InterPro" id="IPR009057">
    <property type="entry name" value="Homeodomain-like_sf"/>
</dbReference>
<evidence type="ECO:0000259" key="5">
    <source>
        <dbReference type="PROSITE" id="PS01124"/>
    </source>
</evidence>
<dbReference type="SUPFAM" id="SSF46689">
    <property type="entry name" value="Homeodomain-like"/>
    <property type="match status" value="2"/>
</dbReference>
<evidence type="ECO:0000256" key="4">
    <source>
        <dbReference type="SAM" id="MobiDB-lite"/>
    </source>
</evidence>
<dbReference type="SUPFAM" id="SSF51215">
    <property type="entry name" value="Regulatory protein AraC"/>
    <property type="match status" value="1"/>
</dbReference>
<dbReference type="InterPro" id="IPR050204">
    <property type="entry name" value="AraC_XylS_family_regulators"/>
</dbReference>
<comment type="caution">
    <text evidence="6">The sequence shown here is derived from an EMBL/GenBank/DDBJ whole genome shotgun (WGS) entry which is preliminary data.</text>
</comment>
<dbReference type="Proteomes" id="UP001501447">
    <property type="component" value="Unassembled WGS sequence"/>
</dbReference>
<dbReference type="PANTHER" id="PTHR46796:SF2">
    <property type="entry name" value="TRANSCRIPTIONAL REGULATORY PROTEIN"/>
    <property type="match status" value="1"/>
</dbReference>
<feature type="domain" description="HTH araC/xylS-type" evidence="5">
    <location>
        <begin position="201"/>
        <end position="298"/>
    </location>
</feature>
<feature type="compositionally biased region" description="Low complexity" evidence="4">
    <location>
        <begin position="19"/>
        <end position="29"/>
    </location>
</feature>
<reference evidence="6 7" key="1">
    <citation type="journal article" date="2019" name="Int. J. Syst. Evol. Microbiol.">
        <title>The Global Catalogue of Microorganisms (GCM) 10K type strain sequencing project: providing services to taxonomists for standard genome sequencing and annotation.</title>
        <authorList>
            <consortium name="The Broad Institute Genomics Platform"/>
            <consortium name="The Broad Institute Genome Sequencing Center for Infectious Disease"/>
            <person name="Wu L."/>
            <person name="Ma J."/>
        </authorList>
    </citation>
    <scope>NUCLEOTIDE SEQUENCE [LARGE SCALE GENOMIC DNA]</scope>
    <source>
        <strain evidence="6 7">JCM 16373</strain>
    </source>
</reference>
<accession>A0ABN3PQ49</accession>